<dbReference type="EMBL" id="BPVZ01000042">
    <property type="protein sequence ID" value="GKV14954.1"/>
    <property type="molecule type" value="Genomic_DNA"/>
</dbReference>
<dbReference type="SUPFAM" id="SSF49503">
    <property type="entry name" value="Cupredoxins"/>
    <property type="match status" value="1"/>
</dbReference>
<feature type="signal peptide" evidence="5">
    <location>
        <begin position="1"/>
        <end position="20"/>
    </location>
</feature>
<dbReference type="GO" id="GO:0009055">
    <property type="term" value="F:electron transfer activity"/>
    <property type="evidence" value="ECO:0007669"/>
    <property type="project" value="InterPro"/>
</dbReference>
<evidence type="ECO:0000256" key="3">
    <source>
        <dbReference type="SAM" id="MobiDB-lite"/>
    </source>
</evidence>
<dbReference type="Pfam" id="PF02298">
    <property type="entry name" value="Cu_bind_like"/>
    <property type="match status" value="1"/>
</dbReference>
<dbReference type="PANTHER" id="PTHR33021:SF31">
    <property type="entry name" value="OS02G0720100 PROTEIN"/>
    <property type="match status" value="1"/>
</dbReference>
<organism evidence="7 8">
    <name type="scientific">Rubroshorea leprosula</name>
    <dbReference type="NCBI Taxonomy" id="152421"/>
    <lineage>
        <taxon>Eukaryota</taxon>
        <taxon>Viridiplantae</taxon>
        <taxon>Streptophyta</taxon>
        <taxon>Embryophyta</taxon>
        <taxon>Tracheophyta</taxon>
        <taxon>Spermatophyta</taxon>
        <taxon>Magnoliopsida</taxon>
        <taxon>eudicotyledons</taxon>
        <taxon>Gunneridae</taxon>
        <taxon>Pentapetalae</taxon>
        <taxon>rosids</taxon>
        <taxon>malvids</taxon>
        <taxon>Malvales</taxon>
        <taxon>Dipterocarpaceae</taxon>
        <taxon>Rubroshorea</taxon>
    </lineage>
</organism>
<dbReference type="InterPro" id="IPR008972">
    <property type="entry name" value="Cupredoxin"/>
</dbReference>
<evidence type="ECO:0000256" key="4">
    <source>
        <dbReference type="SAM" id="Phobius"/>
    </source>
</evidence>
<dbReference type="Gene3D" id="2.60.40.420">
    <property type="entry name" value="Cupredoxins - blue copper proteins"/>
    <property type="match status" value="1"/>
</dbReference>
<evidence type="ECO:0000259" key="6">
    <source>
        <dbReference type="PROSITE" id="PS51485"/>
    </source>
</evidence>
<gene>
    <name evidence="7" type="ORF">SLEP1_g25752</name>
</gene>
<comment type="caution">
    <text evidence="7">The sequence shown here is derived from an EMBL/GenBank/DDBJ whole genome shotgun (WGS) entry which is preliminary data.</text>
</comment>
<evidence type="ECO:0000256" key="1">
    <source>
        <dbReference type="ARBA" id="ARBA00023157"/>
    </source>
</evidence>
<keyword evidence="4" id="KW-1133">Transmembrane helix</keyword>
<feature type="domain" description="Phytocyanin" evidence="6">
    <location>
        <begin position="28"/>
        <end position="128"/>
    </location>
</feature>
<proteinExistence type="predicted"/>
<sequence length="180" mass="19312">MSTVKKMLAVLFTMAVVTLGGNLAGAQMHHVVGGDRGWAPSSDMASWCSGRNFRVGDKIWFSYSAAEESVAEVGSMEEYVSCDVSNPIRMYTDGISSISLDKEGMRYFTSGKPESCKNGLKLPVKVLARDSPQNPMATTLEGSTSALATAPTTPSGSTPLYESLLLLLFGIGLYYLSLYI</sequence>
<evidence type="ECO:0000256" key="5">
    <source>
        <dbReference type="SAM" id="SignalP"/>
    </source>
</evidence>
<reference evidence="7 8" key="1">
    <citation type="journal article" date="2021" name="Commun. Biol.">
        <title>The genome of Shorea leprosula (Dipterocarpaceae) highlights the ecological relevance of drought in aseasonal tropical rainforests.</title>
        <authorList>
            <person name="Ng K.K.S."/>
            <person name="Kobayashi M.J."/>
            <person name="Fawcett J.A."/>
            <person name="Hatakeyama M."/>
            <person name="Paape T."/>
            <person name="Ng C.H."/>
            <person name="Ang C.C."/>
            <person name="Tnah L.H."/>
            <person name="Lee C.T."/>
            <person name="Nishiyama T."/>
            <person name="Sese J."/>
            <person name="O'Brien M.J."/>
            <person name="Copetti D."/>
            <person name="Mohd Noor M.I."/>
            <person name="Ong R.C."/>
            <person name="Putra M."/>
            <person name="Sireger I.Z."/>
            <person name="Indrioko S."/>
            <person name="Kosugi Y."/>
            <person name="Izuno A."/>
            <person name="Isagi Y."/>
            <person name="Lee S.L."/>
            <person name="Shimizu K.K."/>
        </authorList>
    </citation>
    <scope>NUCLEOTIDE SEQUENCE [LARGE SCALE GENOMIC DNA]</scope>
    <source>
        <strain evidence="7">214</strain>
    </source>
</reference>
<dbReference type="PANTHER" id="PTHR33021">
    <property type="entry name" value="BLUE COPPER PROTEIN"/>
    <property type="match status" value="1"/>
</dbReference>
<name>A0AAV5JUC8_9ROSI</name>
<dbReference type="AlphaFoldDB" id="A0AAV5JUC8"/>
<feature type="region of interest" description="Disordered" evidence="3">
    <location>
        <begin position="133"/>
        <end position="155"/>
    </location>
</feature>
<feature type="compositionally biased region" description="Low complexity" evidence="3">
    <location>
        <begin position="142"/>
        <end position="155"/>
    </location>
</feature>
<keyword evidence="8" id="KW-1185">Reference proteome</keyword>
<feature type="chain" id="PRO_5043405744" description="Phytocyanin domain-containing protein" evidence="5">
    <location>
        <begin position="21"/>
        <end position="180"/>
    </location>
</feature>
<dbReference type="CDD" id="cd04216">
    <property type="entry name" value="Phytocyanin"/>
    <property type="match status" value="1"/>
</dbReference>
<evidence type="ECO:0000313" key="8">
    <source>
        <dbReference type="Proteomes" id="UP001054252"/>
    </source>
</evidence>
<keyword evidence="2" id="KW-0325">Glycoprotein</keyword>
<evidence type="ECO:0000313" key="7">
    <source>
        <dbReference type="EMBL" id="GKV14954.1"/>
    </source>
</evidence>
<protein>
    <recommendedName>
        <fullName evidence="6">Phytocyanin domain-containing protein</fullName>
    </recommendedName>
</protein>
<feature type="transmembrane region" description="Helical" evidence="4">
    <location>
        <begin position="160"/>
        <end position="179"/>
    </location>
</feature>
<dbReference type="FunFam" id="2.60.40.420:FF:000034">
    <property type="entry name" value="Cupredoxin superfamily protein"/>
    <property type="match status" value="1"/>
</dbReference>
<keyword evidence="1" id="KW-1015">Disulfide bond</keyword>
<keyword evidence="4" id="KW-0472">Membrane</keyword>
<dbReference type="PROSITE" id="PS51485">
    <property type="entry name" value="PHYTOCYANIN"/>
    <property type="match status" value="1"/>
</dbReference>
<dbReference type="Proteomes" id="UP001054252">
    <property type="component" value="Unassembled WGS sequence"/>
</dbReference>
<dbReference type="InterPro" id="IPR003245">
    <property type="entry name" value="Phytocyanin_dom"/>
</dbReference>
<keyword evidence="4" id="KW-0812">Transmembrane</keyword>
<dbReference type="InterPro" id="IPR039391">
    <property type="entry name" value="Phytocyanin-like"/>
</dbReference>
<keyword evidence="5" id="KW-0732">Signal</keyword>
<evidence type="ECO:0000256" key="2">
    <source>
        <dbReference type="ARBA" id="ARBA00023180"/>
    </source>
</evidence>
<dbReference type="GO" id="GO:0005886">
    <property type="term" value="C:plasma membrane"/>
    <property type="evidence" value="ECO:0007669"/>
    <property type="project" value="TreeGrafter"/>
</dbReference>
<accession>A0AAV5JUC8</accession>